<evidence type="ECO:0008006" key="3">
    <source>
        <dbReference type="Google" id="ProtNLM"/>
    </source>
</evidence>
<evidence type="ECO:0000313" key="1">
    <source>
        <dbReference type="EMBL" id="KAK2554055.1"/>
    </source>
</evidence>
<proteinExistence type="predicted"/>
<dbReference type="AlphaFoldDB" id="A0AAD9Q3E8"/>
<dbReference type="EMBL" id="JARQWQ010000072">
    <property type="protein sequence ID" value="KAK2554055.1"/>
    <property type="molecule type" value="Genomic_DNA"/>
</dbReference>
<comment type="caution">
    <text evidence="1">The sequence shown here is derived from an EMBL/GenBank/DDBJ whole genome shotgun (WGS) entry which is preliminary data.</text>
</comment>
<gene>
    <name evidence="1" type="ORF">P5673_024397</name>
</gene>
<protein>
    <recommendedName>
        <fullName evidence="3">DDE Tnp4 domain-containing protein</fullName>
    </recommendedName>
</protein>
<sequence length="269" mass="30730">MSLLAKKAILEASVYPLGDEEIDEEEFLKRRQHPYKQYERIGHVFDAISPEEFETEFRFGITELPLLLRALKIPETFPCTNGMVYSGTEGLLILLKRFPYIFSCRLSDMIPRFARSVPELSLILNQVTSFIHTNHGYLLRDLDQPRLSSEHVEDFALAVHGKGAALENCWGFVDGTVRPICHPGENQRVLQWAQKEGKRDDSGMLRMSGLLHNLQQHSFDTSGKTLCIYGDPAYPLRIHLQGPYKCGQLTVDQDELNSSMSKVREDFKN</sequence>
<accession>A0AAD9Q3E8</accession>
<reference evidence="1" key="2">
    <citation type="journal article" date="2023" name="Science">
        <title>Genomic signatures of disease resistance in endangered staghorn corals.</title>
        <authorList>
            <person name="Vollmer S.V."/>
            <person name="Selwyn J.D."/>
            <person name="Despard B.A."/>
            <person name="Roesel C.L."/>
        </authorList>
    </citation>
    <scope>NUCLEOTIDE SEQUENCE</scope>
    <source>
        <strain evidence="1">K2</strain>
    </source>
</reference>
<reference evidence="1" key="1">
    <citation type="journal article" date="2023" name="G3 (Bethesda)">
        <title>Whole genome assembly and annotation of the endangered Caribbean coral Acropora cervicornis.</title>
        <authorList>
            <person name="Selwyn J.D."/>
            <person name="Vollmer S.V."/>
        </authorList>
    </citation>
    <scope>NUCLEOTIDE SEQUENCE</scope>
    <source>
        <strain evidence="1">K2</strain>
    </source>
</reference>
<keyword evidence="2" id="KW-1185">Reference proteome</keyword>
<organism evidence="1 2">
    <name type="scientific">Acropora cervicornis</name>
    <name type="common">Staghorn coral</name>
    <dbReference type="NCBI Taxonomy" id="6130"/>
    <lineage>
        <taxon>Eukaryota</taxon>
        <taxon>Metazoa</taxon>
        <taxon>Cnidaria</taxon>
        <taxon>Anthozoa</taxon>
        <taxon>Hexacorallia</taxon>
        <taxon>Scleractinia</taxon>
        <taxon>Astrocoeniina</taxon>
        <taxon>Acroporidae</taxon>
        <taxon>Acropora</taxon>
    </lineage>
</organism>
<dbReference type="PANTHER" id="PTHR34615">
    <property type="entry name" value="PX DOMAIN-CONTAINING PROTEIN"/>
    <property type="match status" value="1"/>
</dbReference>
<dbReference type="Proteomes" id="UP001249851">
    <property type="component" value="Unassembled WGS sequence"/>
</dbReference>
<dbReference type="PANTHER" id="PTHR34615:SF1">
    <property type="entry name" value="PX DOMAIN-CONTAINING PROTEIN"/>
    <property type="match status" value="1"/>
</dbReference>
<name>A0AAD9Q3E8_ACRCE</name>
<evidence type="ECO:0000313" key="2">
    <source>
        <dbReference type="Proteomes" id="UP001249851"/>
    </source>
</evidence>